<dbReference type="InterPro" id="IPR042173">
    <property type="entry name" value="RNase_J_2"/>
</dbReference>
<keyword evidence="1" id="KW-0540">Nuclease</keyword>
<evidence type="ECO:0000256" key="2">
    <source>
        <dbReference type="ARBA" id="ARBA00022723"/>
    </source>
</evidence>
<keyword evidence="3 8" id="KW-0378">Hydrolase</keyword>
<evidence type="ECO:0000256" key="5">
    <source>
        <dbReference type="ARBA" id="ARBA00022839"/>
    </source>
</evidence>
<dbReference type="Pfam" id="PF17770">
    <property type="entry name" value="RNase_J_C"/>
    <property type="match status" value="1"/>
</dbReference>
<dbReference type="Pfam" id="PF22505">
    <property type="entry name" value="RNase_J_b_CASP"/>
    <property type="match status" value="1"/>
</dbReference>
<dbReference type="Gene3D" id="3.40.50.10710">
    <property type="entry name" value="Metallo-hydrolase/oxidoreductase"/>
    <property type="match status" value="1"/>
</dbReference>
<evidence type="ECO:0000256" key="6">
    <source>
        <dbReference type="ARBA" id="ARBA00022884"/>
    </source>
</evidence>
<keyword evidence="2" id="KW-0479">Metal-binding</keyword>
<dbReference type="Pfam" id="PF00753">
    <property type="entry name" value="Lactamase_B"/>
    <property type="match status" value="1"/>
</dbReference>
<dbReference type="GO" id="GO:0004527">
    <property type="term" value="F:exonuclease activity"/>
    <property type="evidence" value="ECO:0007669"/>
    <property type="project" value="UniProtKB-KW"/>
</dbReference>
<gene>
    <name evidence="8" type="ORF">B5C34_11440</name>
</gene>
<keyword evidence="5" id="KW-0269">Exonuclease</keyword>
<evidence type="ECO:0000256" key="1">
    <source>
        <dbReference type="ARBA" id="ARBA00022722"/>
    </source>
</evidence>
<dbReference type="InterPro" id="IPR036866">
    <property type="entry name" value="RibonucZ/Hydroxyglut_hydro"/>
</dbReference>
<feature type="domain" description="Metallo-beta-lactamase" evidence="7">
    <location>
        <begin position="19"/>
        <end position="214"/>
    </location>
</feature>
<dbReference type="STRING" id="1234595.C725_0213"/>
<dbReference type="OrthoDB" id="9770211at2"/>
<evidence type="ECO:0000313" key="8">
    <source>
        <dbReference type="EMBL" id="OWV34012.1"/>
    </source>
</evidence>
<dbReference type="PANTHER" id="PTHR43694">
    <property type="entry name" value="RIBONUCLEASE J"/>
    <property type="match status" value="1"/>
</dbReference>
<dbReference type="Proteomes" id="UP000198462">
    <property type="component" value="Unassembled WGS sequence"/>
</dbReference>
<dbReference type="SUPFAM" id="SSF56281">
    <property type="entry name" value="Metallo-hydrolase/oxidoreductase"/>
    <property type="match status" value="1"/>
</dbReference>
<dbReference type="GO" id="GO:0003723">
    <property type="term" value="F:RNA binding"/>
    <property type="evidence" value="ECO:0007669"/>
    <property type="project" value="UniProtKB-KW"/>
</dbReference>
<keyword evidence="9" id="KW-1185">Reference proteome</keyword>
<dbReference type="InterPro" id="IPR055132">
    <property type="entry name" value="RNase_J_b_CASP"/>
</dbReference>
<evidence type="ECO:0000259" key="7">
    <source>
        <dbReference type="SMART" id="SM00849"/>
    </source>
</evidence>
<dbReference type="RefSeq" id="WP_088712711.1">
    <property type="nucleotide sequence ID" value="NZ_NFZT01000001.1"/>
</dbReference>
<evidence type="ECO:0000256" key="4">
    <source>
        <dbReference type="ARBA" id="ARBA00022833"/>
    </source>
</evidence>
<dbReference type="AlphaFoldDB" id="A0A219B6J8"/>
<evidence type="ECO:0000256" key="3">
    <source>
        <dbReference type="ARBA" id="ARBA00022801"/>
    </source>
</evidence>
<reference evidence="9" key="1">
    <citation type="submission" date="2017-05" db="EMBL/GenBank/DDBJ databases">
        <authorList>
            <person name="Lin X."/>
        </authorList>
    </citation>
    <scope>NUCLEOTIDE SEQUENCE [LARGE SCALE GENOMIC DNA]</scope>
    <source>
        <strain evidence="9">JLT2012</strain>
    </source>
</reference>
<organism evidence="8 9">
    <name type="scientific">Pacificimonas flava</name>
    <dbReference type="NCBI Taxonomy" id="1234595"/>
    <lineage>
        <taxon>Bacteria</taxon>
        <taxon>Pseudomonadati</taxon>
        <taxon>Pseudomonadota</taxon>
        <taxon>Alphaproteobacteria</taxon>
        <taxon>Sphingomonadales</taxon>
        <taxon>Sphingosinicellaceae</taxon>
        <taxon>Pacificimonas</taxon>
    </lineage>
</organism>
<comment type="caution">
    <text evidence="8">The sequence shown here is derived from an EMBL/GenBank/DDBJ whole genome shotgun (WGS) entry which is preliminary data.</text>
</comment>
<dbReference type="EMBL" id="NFZT01000001">
    <property type="protein sequence ID" value="OWV34012.1"/>
    <property type="molecule type" value="Genomic_DNA"/>
</dbReference>
<dbReference type="SMART" id="SM00849">
    <property type="entry name" value="Lactamase_B"/>
    <property type="match status" value="1"/>
</dbReference>
<sequence length="546" mass="59310">MKPEDELIFLPLGGSGEIGMNVNLYGCRGKWIMVDLGMTFSEPAYPGVDLVLPDLSFIEERRDDLLGVVLTHGHEDHIGAIPYLIEDLGVPLYATPFTAGLIRKKLIEEGLEDQIELNVVDNEGSVDLGPFSCRYVPLAHSIPEGNALLIDTPHGRLFHTGDWKIDREPVMGNPTTAEELSALGDEGILALVGDSTNVFNPRESGSETGVREALDKVVAEQEGRVLVTTFASNAARVKTLGEVARDTGREVCVVGRSLHRILEVSRSVGYLTDFPEPLREEEAMKLPRDKVLILATGAQGEPRAALSRIATGDHPRLKLDAGDTVIYSSKEIPGNELSIGAVQNALAAAGVKIITERQANVHVSGHPGIPELEAMYSWIRPKISVPVHGERRHMEAHARLAERVGVPQQIVPVNGSAIRLAPGTPKVVSHEQHGRLVLDGDVIVPADGETMVGRRRLLHNGWIGVFVALKGDRLAGTPEFQIEGVPVEDEVDEFVGECRAEAEKAVKKSAGKSDEQLAEAVRIAVRRTAREWTGKKPLTRVSIVRL</sequence>
<dbReference type="CDD" id="cd07714">
    <property type="entry name" value="RNaseJ_MBL-fold"/>
    <property type="match status" value="1"/>
</dbReference>
<dbReference type="Pfam" id="PF07521">
    <property type="entry name" value="RMMBL"/>
    <property type="match status" value="1"/>
</dbReference>
<dbReference type="InterPro" id="IPR011108">
    <property type="entry name" value="RMMBL"/>
</dbReference>
<name>A0A219B6J8_9SPHN</name>
<keyword evidence="6" id="KW-0694">RNA-binding</keyword>
<proteinExistence type="predicted"/>
<evidence type="ECO:0000313" key="9">
    <source>
        <dbReference type="Proteomes" id="UP000198462"/>
    </source>
</evidence>
<dbReference type="InterPro" id="IPR041636">
    <property type="entry name" value="RNase_J_C"/>
</dbReference>
<dbReference type="Gene3D" id="3.10.20.580">
    <property type="match status" value="1"/>
</dbReference>
<dbReference type="Gene3D" id="3.60.15.10">
    <property type="entry name" value="Ribonuclease Z/Hydroxyacylglutathione hydrolase-like"/>
    <property type="match status" value="1"/>
</dbReference>
<dbReference type="GO" id="GO:0046872">
    <property type="term" value="F:metal ion binding"/>
    <property type="evidence" value="ECO:0007669"/>
    <property type="project" value="UniProtKB-KW"/>
</dbReference>
<dbReference type="InterPro" id="IPR001279">
    <property type="entry name" value="Metallo-B-lactamas"/>
</dbReference>
<protein>
    <submittedName>
        <fullName evidence="8">MBL fold hydrolase</fullName>
    </submittedName>
</protein>
<accession>A0A219B6J8</accession>
<dbReference type="PANTHER" id="PTHR43694:SF1">
    <property type="entry name" value="RIBONUCLEASE J"/>
    <property type="match status" value="1"/>
</dbReference>
<keyword evidence="4" id="KW-0862">Zinc</keyword>